<keyword evidence="10" id="KW-1185">Reference proteome</keyword>
<dbReference type="InterPro" id="IPR036465">
    <property type="entry name" value="vWFA_dom_sf"/>
</dbReference>
<name>A0A554WXH1_9BURK</name>
<evidence type="ECO:0000256" key="3">
    <source>
        <dbReference type="ARBA" id="ARBA00022558"/>
    </source>
</evidence>
<feature type="signal peptide" evidence="7">
    <location>
        <begin position="1"/>
        <end position="25"/>
    </location>
</feature>
<evidence type="ECO:0000256" key="7">
    <source>
        <dbReference type="SAM" id="SignalP"/>
    </source>
</evidence>
<dbReference type="SUPFAM" id="SSF50998">
    <property type="entry name" value="Quinoprotein alcohol dehydrogenase-like"/>
    <property type="match status" value="1"/>
</dbReference>
<feature type="chain" id="PRO_5021786922" evidence="7">
    <location>
        <begin position="26"/>
        <end position="1166"/>
    </location>
</feature>
<keyword evidence="3" id="KW-1029">Fimbrium biogenesis</keyword>
<dbReference type="InterPro" id="IPR008707">
    <property type="entry name" value="B-propeller_PilY1"/>
</dbReference>
<keyword evidence="5" id="KW-0106">Calcium</keyword>
<dbReference type="InterPro" id="IPR015943">
    <property type="entry name" value="WD40/YVTN_repeat-like_dom_sf"/>
</dbReference>
<keyword evidence="4" id="KW-0479">Metal-binding</keyword>
<dbReference type="Pfam" id="PF05567">
    <property type="entry name" value="T4P_PilY1"/>
    <property type="match status" value="1"/>
</dbReference>
<evidence type="ECO:0000256" key="2">
    <source>
        <dbReference type="ARBA" id="ARBA00008387"/>
    </source>
</evidence>
<dbReference type="OrthoDB" id="7156875at2"/>
<proteinExistence type="inferred from homology"/>
<comment type="subcellular location">
    <subcellularLocation>
        <location evidence="1">Fimbrium</location>
    </subcellularLocation>
</comment>
<sequence>MNPNRTTRTLAACTIIALQCNAVSAQTINIPTVPLNVLTAVDPNIMLILDDSGSMQFEVMPESLILQQTYYLYPPNGQVYGTGGVYGDRIPSFAPTNPYGAKLRSPQLNSLYYDPSITYLPWSNVDGSRMPNADPSCAPNNPTPVSGTNPGCRKLNAQLTERARWVTCTSATSCSGTQNQSDLTYWPAVYFRYNGGDAWNINSYTRVEIRPTISTYSGDGREKRTDCNNGVCTYQQEIQNFANWYTYYRSRILATRAGAGRVFATLGSNVRVGFAAINKSASNVDGVNHYAVVSGVRSFTGSDRTNFFDQLYRRPIPQSGTPLRKALDAIGQYYMRSDDRGPWSSTPGVAGGTEATCRRSYAILMTDGYWNLAEAETAAARANNDGTSGPTITGPGGRTYTYTARSPFRDSYSNTLADIAMHYWKNDLRPNLTNNITPTQKNPAFWQHMVTMTIALGLDGMTVDPDAAFAAIDSGATINWPDPQTNSPNTASVPTRLDDLLHAAVNSRGTFASARSPEVLESAFRAALNEIANRNTSNTGVVSNTRRFSDSALFFKTEYDTTDWRGELRALRPSVTAGTGEQVWAASQKLPDHAARQIYTRTSSGSGVAFRWSALPSAERTLVQSEAIVNYIRGDRSGEVSRGGTLRNRTSLLGDIVHSEPVYYPHSDGGVLYVGANDGMLHAFDARTGTELFAYIPRALLGALPSLASPTYQHRFFVDGAISIAPRIVSVNGRDVLPLVAATGRGARGLLGLNIRTPRAFGTADVLWERIDDDADMGHILGKPIQALVAGGSGSARPVVITGNGYNSPNGKAMLFVIDAVTGQTIRKIDTGIGVANGLSTPTALDKNNDGLVDTVYAGDLRGNLWKFDLSSDNSSNWKVALGTTAQPLPLFTAVAPGTGGLAQPITAAPTWAYAPPSVGNALAGKLFVFFGTGSYFQATDPSNTQVQSLYAIVDDGAAVTPLTRAQLVSRPSPVDTTYNGVDVRVFGNPLTPQQQSQIGPTYKGWVIDFNTQVGERFVVQPEIVYSQKMVLEARSLIPSTDPCIPSLRGYANRIDPFWGVNLDFGYVDVNRDKNFDNDTVTIGGQPRFVNSTATGNVLGSDAAMSVPADQLDPNNGGPIGGGGNNPPERLRAGSCTALATQINASGERTRVANFSCRTAWREVVQ</sequence>
<dbReference type="EMBL" id="VJOM01000064">
    <property type="protein sequence ID" value="TSE28276.1"/>
    <property type="molecule type" value="Genomic_DNA"/>
</dbReference>
<comment type="similarity">
    <text evidence="2">Belongs to the PilY1 family.</text>
</comment>
<keyword evidence="6" id="KW-0281">Fimbrium</keyword>
<feature type="domain" description="PilY1 beta-propeller" evidence="8">
    <location>
        <begin position="672"/>
        <end position="958"/>
    </location>
</feature>
<gene>
    <name evidence="9" type="primary">pilY1</name>
    <name evidence="9" type="ORF">Ttaiw_02651</name>
</gene>
<dbReference type="Gene3D" id="3.40.50.410">
    <property type="entry name" value="von Willebrand factor, type A domain"/>
    <property type="match status" value="1"/>
</dbReference>
<dbReference type="AlphaFoldDB" id="A0A554WXH1"/>
<dbReference type="RefSeq" id="WP_052231353.1">
    <property type="nucleotide sequence ID" value="NZ_CP083911.1"/>
</dbReference>
<dbReference type="GO" id="GO:0009289">
    <property type="term" value="C:pilus"/>
    <property type="evidence" value="ECO:0007669"/>
    <property type="project" value="UniProtKB-SubCell"/>
</dbReference>
<reference evidence="9 10" key="1">
    <citation type="submission" date="2019-07" db="EMBL/GenBank/DDBJ databases">
        <title>Tepidimonas taiwanensis I1-1 draft genome.</title>
        <authorList>
            <person name="Da Costa M.S."/>
            <person name="Froufe H.J.C."/>
            <person name="Egas C."/>
            <person name="Albuquerque L."/>
        </authorList>
    </citation>
    <scope>NUCLEOTIDE SEQUENCE [LARGE SCALE GENOMIC DNA]</scope>
    <source>
        <strain evidence="9 10">I1-1</strain>
    </source>
</reference>
<evidence type="ECO:0000313" key="10">
    <source>
        <dbReference type="Proteomes" id="UP000317763"/>
    </source>
</evidence>
<dbReference type="InterPro" id="IPR011047">
    <property type="entry name" value="Quinoprotein_ADH-like_sf"/>
</dbReference>
<comment type="caution">
    <text evidence="9">The sequence shown here is derived from an EMBL/GenBank/DDBJ whole genome shotgun (WGS) entry which is preliminary data.</text>
</comment>
<protein>
    <submittedName>
        <fullName evidence="9">Type IV pilus biogenesis factor PilY1</fullName>
    </submittedName>
</protein>
<evidence type="ECO:0000256" key="6">
    <source>
        <dbReference type="ARBA" id="ARBA00023263"/>
    </source>
</evidence>
<evidence type="ECO:0000256" key="1">
    <source>
        <dbReference type="ARBA" id="ARBA00004561"/>
    </source>
</evidence>
<organism evidence="9 10">
    <name type="scientific">Tepidimonas taiwanensis</name>
    <dbReference type="NCBI Taxonomy" id="307486"/>
    <lineage>
        <taxon>Bacteria</taxon>
        <taxon>Pseudomonadati</taxon>
        <taxon>Pseudomonadota</taxon>
        <taxon>Betaproteobacteria</taxon>
        <taxon>Burkholderiales</taxon>
        <taxon>Tepidimonas</taxon>
    </lineage>
</organism>
<dbReference type="Gene3D" id="2.130.10.10">
    <property type="entry name" value="YVTN repeat-like/Quinoprotein amine dehydrogenase"/>
    <property type="match status" value="1"/>
</dbReference>
<keyword evidence="7" id="KW-0732">Signal</keyword>
<evidence type="ECO:0000259" key="8">
    <source>
        <dbReference type="Pfam" id="PF05567"/>
    </source>
</evidence>
<accession>A0A554WXH1</accession>
<evidence type="ECO:0000256" key="4">
    <source>
        <dbReference type="ARBA" id="ARBA00022723"/>
    </source>
</evidence>
<evidence type="ECO:0000313" key="9">
    <source>
        <dbReference type="EMBL" id="TSE28276.1"/>
    </source>
</evidence>
<dbReference type="GO" id="GO:0046872">
    <property type="term" value="F:metal ion binding"/>
    <property type="evidence" value="ECO:0007669"/>
    <property type="project" value="UniProtKB-KW"/>
</dbReference>
<dbReference type="Proteomes" id="UP000317763">
    <property type="component" value="Unassembled WGS sequence"/>
</dbReference>
<dbReference type="STRING" id="307486.GCA_000807215_00229"/>
<evidence type="ECO:0000256" key="5">
    <source>
        <dbReference type="ARBA" id="ARBA00022837"/>
    </source>
</evidence>